<accession>C0D836</accession>
<feature type="signal peptide" evidence="7">
    <location>
        <begin position="1"/>
        <end position="31"/>
    </location>
</feature>
<keyword evidence="3 5" id="KW-0378">Hydrolase</keyword>
<evidence type="ECO:0000256" key="5">
    <source>
        <dbReference type="PROSITE-ProRule" id="PRU01240"/>
    </source>
</evidence>
<evidence type="ECO:0000256" key="2">
    <source>
        <dbReference type="ARBA" id="ARBA00022670"/>
    </source>
</evidence>
<dbReference type="PROSITE" id="PS00136">
    <property type="entry name" value="SUBTILASE_ASP"/>
    <property type="match status" value="1"/>
</dbReference>
<organism evidence="9 10">
    <name type="scientific">[Clostridium] asparagiforme DSM 15981</name>
    <dbReference type="NCBI Taxonomy" id="518636"/>
    <lineage>
        <taxon>Bacteria</taxon>
        <taxon>Bacillati</taxon>
        <taxon>Bacillota</taxon>
        <taxon>Clostridia</taxon>
        <taxon>Lachnospirales</taxon>
        <taxon>Lachnospiraceae</taxon>
        <taxon>Enterocloster</taxon>
    </lineage>
</organism>
<evidence type="ECO:0000313" key="10">
    <source>
        <dbReference type="Proteomes" id="UP000004756"/>
    </source>
</evidence>
<dbReference type="Proteomes" id="UP000004756">
    <property type="component" value="Unassembled WGS sequence"/>
</dbReference>
<feature type="chain" id="PRO_5002897436" evidence="7">
    <location>
        <begin position="32"/>
        <end position="470"/>
    </location>
</feature>
<evidence type="ECO:0000256" key="4">
    <source>
        <dbReference type="ARBA" id="ARBA00022825"/>
    </source>
</evidence>
<keyword evidence="10" id="KW-1185">Reference proteome</keyword>
<gene>
    <name evidence="9" type="ORF">CLOSTASPAR_05434</name>
</gene>
<evidence type="ECO:0000313" key="9">
    <source>
        <dbReference type="EMBL" id="EEG52521.1"/>
    </source>
</evidence>
<evidence type="ECO:0000256" key="7">
    <source>
        <dbReference type="SAM" id="SignalP"/>
    </source>
</evidence>
<feature type="active site" description="Charge relay system" evidence="5">
    <location>
        <position position="245"/>
    </location>
</feature>
<dbReference type="EMBL" id="ACCJ01000446">
    <property type="protein sequence ID" value="EEG52521.1"/>
    <property type="molecule type" value="Genomic_DNA"/>
</dbReference>
<dbReference type="GO" id="GO:0006508">
    <property type="term" value="P:proteolysis"/>
    <property type="evidence" value="ECO:0007669"/>
    <property type="project" value="UniProtKB-KW"/>
</dbReference>
<keyword evidence="7" id="KW-0732">Signal</keyword>
<sequence>MTGDSIMKMITKLAGAALALCIAGSQYSGGAAELPPAAGSSGDGLYRTFAAAPGNAGLSRTSPGGDADGLYRAFTTTGDSLYHPFAVGPGVINLSPADSLADRQWALRNNGRIRRTESRLNLDSLDHMYVHKDDGGDVDAVALPPVGPGNYDKINTDAVEGIDINILPAWDLYEKEENKRPVTVAIIDTGIDITHPDLKNAIWTNEDEIPDDGIDNDGNGYVDDVHGWNFYDGNNTLYTGADDTHGTHAAGTISAGKGDGGMVGLTDNQYVKIMVLKALGSDEGKGNTQAVLDAIRYAEANGASICNLSFGSNHSDEAIAQVIRDSKMLFVVAAGNGDDRELGYNIDTTPVYPASLPYDNVLTVANLMFDGNLDESSNYGPKNVDIAAPGVYILSTASDHGYAHMSGTSMAAPMVTGVAAMVYSSRPDLDLIGVKNALLNSARKMDSLAGKVFSGGMLDAGAAMAYGSGN</sequence>
<feature type="active site" description="Charge relay system" evidence="5">
    <location>
        <position position="409"/>
    </location>
</feature>
<comment type="caution">
    <text evidence="9">The sequence shown here is derived from an EMBL/GenBank/DDBJ whole genome shotgun (WGS) entry which is preliminary data.</text>
</comment>
<dbReference type="PANTHER" id="PTHR43399">
    <property type="entry name" value="SUBTILISIN-RELATED"/>
    <property type="match status" value="1"/>
</dbReference>
<dbReference type="InterPro" id="IPR023828">
    <property type="entry name" value="Peptidase_S8_Ser-AS"/>
</dbReference>
<keyword evidence="4 5" id="KW-0720">Serine protease</keyword>
<evidence type="ECO:0000259" key="8">
    <source>
        <dbReference type="Pfam" id="PF00082"/>
    </source>
</evidence>
<name>C0D836_9FIRM</name>
<reference evidence="9 10" key="1">
    <citation type="submission" date="2009-02" db="EMBL/GenBank/DDBJ databases">
        <title>Draft genome sequence of Clostridium asparagiforme (DSM 15981).</title>
        <authorList>
            <person name="Sudarsanam P."/>
            <person name="Ley R."/>
            <person name="Guruge J."/>
            <person name="Turnbaugh P.J."/>
            <person name="Mahowald M."/>
            <person name="Liep D."/>
            <person name="Gordon J."/>
        </authorList>
    </citation>
    <scope>NUCLEOTIDE SEQUENCE [LARGE SCALE GENOMIC DNA]</scope>
    <source>
        <strain evidence="9 10">DSM 15981</strain>
    </source>
</reference>
<proteinExistence type="inferred from homology"/>
<feature type="domain" description="Peptidase S8/S53" evidence="8">
    <location>
        <begin position="182"/>
        <end position="445"/>
    </location>
</feature>
<feature type="active site" description="Charge relay system" evidence="5">
    <location>
        <position position="188"/>
    </location>
</feature>
<dbReference type="AlphaFoldDB" id="C0D836"/>
<dbReference type="InterPro" id="IPR036852">
    <property type="entry name" value="Peptidase_S8/S53_dom_sf"/>
</dbReference>
<comment type="similarity">
    <text evidence="1 5 6">Belongs to the peptidase S8 family.</text>
</comment>
<dbReference type="InterPro" id="IPR015500">
    <property type="entry name" value="Peptidase_S8_subtilisin-rel"/>
</dbReference>
<dbReference type="Gene3D" id="3.40.50.200">
    <property type="entry name" value="Peptidase S8/S53 domain"/>
    <property type="match status" value="1"/>
</dbReference>
<dbReference type="CDD" id="cd07473">
    <property type="entry name" value="Peptidases_S8_Subtilisin_like"/>
    <property type="match status" value="1"/>
</dbReference>
<evidence type="ECO:0000256" key="1">
    <source>
        <dbReference type="ARBA" id="ARBA00011073"/>
    </source>
</evidence>
<dbReference type="Pfam" id="PF00082">
    <property type="entry name" value="Peptidase_S8"/>
    <property type="match status" value="1"/>
</dbReference>
<dbReference type="HOGENOM" id="CLU_011263_15_6_9"/>
<dbReference type="InterPro" id="IPR034204">
    <property type="entry name" value="PfSUB1-like_cat_dom"/>
</dbReference>
<evidence type="ECO:0000256" key="6">
    <source>
        <dbReference type="RuleBase" id="RU003355"/>
    </source>
</evidence>
<dbReference type="InterPro" id="IPR000209">
    <property type="entry name" value="Peptidase_S8/S53_dom"/>
</dbReference>
<dbReference type="SUPFAM" id="SSF52743">
    <property type="entry name" value="Subtilisin-like"/>
    <property type="match status" value="1"/>
</dbReference>
<evidence type="ECO:0000256" key="3">
    <source>
        <dbReference type="ARBA" id="ARBA00022801"/>
    </source>
</evidence>
<dbReference type="InterPro" id="IPR023827">
    <property type="entry name" value="Peptidase_S8_Asp-AS"/>
</dbReference>
<keyword evidence="2 5" id="KW-0645">Protease</keyword>
<dbReference type="EC" id="3.4.21.-" evidence="9"/>
<dbReference type="GO" id="GO:0004252">
    <property type="term" value="F:serine-type endopeptidase activity"/>
    <property type="evidence" value="ECO:0007669"/>
    <property type="project" value="UniProtKB-UniRule"/>
</dbReference>
<dbReference type="PRINTS" id="PR00723">
    <property type="entry name" value="SUBTILISIN"/>
</dbReference>
<protein>
    <submittedName>
        <fullName evidence="9">Peptidase, S8/S53 family</fullName>
        <ecNumber evidence="9">3.4.21.-</ecNumber>
    </submittedName>
</protein>
<dbReference type="PROSITE" id="PS00138">
    <property type="entry name" value="SUBTILASE_SER"/>
    <property type="match status" value="1"/>
</dbReference>
<dbReference type="InterPro" id="IPR051048">
    <property type="entry name" value="Peptidase_S8/S53_subtilisin"/>
</dbReference>
<dbReference type="PROSITE" id="PS51892">
    <property type="entry name" value="SUBTILASE"/>
    <property type="match status" value="1"/>
</dbReference>
<dbReference type="PANTHER" id="PTHR43399:SF4">
    <property type="entry name" value="CELL WALL-ASSOCIATED PROTEASE"/>
    <property type="match status" value="1"/>
</dbReference>